<dbReference type="Gene3D" id="3.40.630.30">
    <property type="match status" value="1"/>
</dbReference>
<comment type="caution">
    <text evidence="2">The sequence shown here is derived from an EMBL/GenBank/DDBJ whole genome shotgun (WGS) entry which is preliminary data.</text>
</comment>
<name>A0A059G0M4_9PROT</name>
<evidence type="ECO:0000313" key="2">
    <source>
        <dbReference type="EMBL" id="KCZ96588.1"/>
    </source>
</evidence>
<feature type="non-terminal residue" evidence="2">
    <location>
        <position position="1"/>
    </location>
</feature>
<dbReference type="InterPro" id="IPR016181">
    <property type="entry name" value="Acyl_CoA_acyltransferase"/>
</dbReference>
<dbReference type="Proteomes" id="UP000024942">
    <property type="component" value="Unassembled WGS sequence"/>
</dbReference>
<dbReference type="EMBL" id="ARYL01000150">
    <property type="protein sequence ID" value="KCZ96588.1"/>
    <property type="molecule type" value="Genomic_DNA"/>
</dbReference>
<feature type="domain" description="BioF2-like acetyltransferase" evidence="1">
    <location>
        <begin position="50"/>
        <end position="173"/>
    </location>
</feature>
<reference evidence="2 3" key="1">
    <citation type="journal article" date="2014" name="Antonie Van Leeuwenhoek">
        <title>Hyphomonas beringensis sp. nov. and Hyphomonas chukchiensis sp. nov., isolated from surface seawater of the Bering Sea and Chukchi Sea.</title>
        <authorList>
            <person name="Li C."/>
            <person name="Lai Q."/>
            <person name="Li G."/>
            <person name="Dong C."/>
            <person name="Wang J."/>
            <person name="Liao Y."/>
            <person name="Shao Z."/>
        </authorList>
    </citation>
    <scope>NUCLEOTIDE SEQUENCE [LARGE SCALE GENOMIC DNA]</scope>
    <source>
        <strain evidence="2 3">SCH89</strain>
    </source>
</reference>
<dbReference type="AlphaFoldDB" id="A0A059G0M4"/>
<organism evidence="2 3">
    <name type="scientific">Hyphomonas oceanitis SCH89</name>
    <dbReference type="NCBI Taxonomy" id="1280953"/>
    <lineage>
        <taxon>Bacteria</taxon>
        <taxon>Pseudomonadati</taxon>
        <taxon>Pseudomonadota</taxon>
        <taxon>Alphaproteobacteria</taxon>
        <taxon>Hyphomonadales</taxon>
        <taxon>Hyphomonadaceae</taxon>
        <taxon>Hyphomonas</taxon>
    </lineage>
</organism>
<keyword evidence="3" id="KW-1185">Reference proteome</keyword>
<evidence type="ECO:0000313" key="3">
    <source>
        <dbReference type="Proteomes" id="UP000024942"/>
    </source>
</evidence>
<dbReference type="eggNOG" id="COG3146">
    <property type="taxonomic scope" value="Bacteria"/>
</dbReference>
<dbReference type="InterPro" id="IPR038740">
    <property type="entry name" value="BioF2-like_GNAT_dom"/>
</dbReference>
<evidence type="ECO:0000259" key="1">
    <source>
        <dbReference type="Pfam" id="PF13480"/>
    </source>
</evidence>
<feature type="non-terminal residue" evidence="2">
    <location>
        <position position="225"/>
    </location>
</feature>
<dbReference type="Pfam" id="PF13480">
    <property type="entry name" value="Acetyltransf_6"/>
    <property type="match status" value="1"/>
</dbReference>
<dbReference type="OrthoDB" id="3034222at2"/>
<gene>
    <name evidence="2" type="ORF">HOC_20838</name>
</gene>
<accession>A0A059G0M4</accession>
<sequence>FCLKIPDDEQRTVLSGRYCELKGQPLAILDITFDSIETYFARLSYGARKDMRRKLRTRSGIRLERRNDITDVIDTIMNLYAETLARADMQLEELTANYFEGVLRCMPGRAQCVLYYHGDELLAANLVIEDSGVLLDKFLCMKNFEGRKHNIYFLSWLTNVEYCLQKQITSYKTGQSGYSTKIRLGSRLEPTQMYFRHRNPAINLLLSALAPILSKVFVVRYFETE</sequence>
<dbReference type="SUPFAM" id="SSF55729">
    <property type="entry name" value="Acyl-CoA N-acyltransferases (Nat)"/>
    <property type="match status" value="1"/>
</dbReference>
<proteinExistence type="predicted"/>
<protein>
    <recommendedName>
        <fullName evidence="1">BioF2-like acetyltransferase domain-containing protein</fullName>
    </recommendedName>
</protein>